<protein>
    <submittedName>
        <fullName evidence="3">Uncharacterized protein</fullName>
    </submittedName>
</protein>
<keyword evidence="4" id="KW-1185">Reference proteome</keyword>
<dbReference type="VEuPathDB" id="FungiDB:P168DRAFT_288350"/>
<keyword evidence="2" id="KW-0472">Membrane</keyword>
<accession>A0A2I1D967</accession>
<feature type="transmembrane region" description="Helical" evidence="2">
    <location>
        <begin position="152"/>
        <end position="178"/>
    </location>
</feature>
<keyword evidence="2" id="KW-0812">Transmembrane</keyword>
<keyword evidence="2" id="KW-1133">Transmembrane helix</keyword>
<dbReference type="GeneID" id="36544287"/>
<organism evidence="3 4">
    <name type="scientific">Aspergillus campestris (strain IBT 28561)</name>
    <dbReference type="NCBI Taxonomy" id="1392248"/>
    <lineage>
        <taxon>Eukaryota</taxon>
        <taxon>Fungi</taxon>
        <taxon>Dikarya</taxon>
        <taxon>Ascomycota</taxon>
        <taxon>Pezizomycotina</taxon>
        <taxon>Eurotiomycetes</taxon>
        <taxon>Eurotiomycetidae</taxon>
        <taxon>Eurotiales</taxon>
        <taxon>Aspergillaceae</taxon>
        <taxon>Aspergillus</taxon>
        <taxon>Aspergillus subgen. Circumdati</taxon>
    </lineage>
</organism>
<evidence type="ECO:0000313" key="3">
    <source>
        <dbReference type="EMBL" id="PKY06398.1"/>
    </source>
</evidence>
<dbReference type="Proteomes" id="UP000234254">
    <property type="component" value="Unassembled WGS sequence"/>
</dbReference>
<dbReference type="RefSeq" id="XP_024694992.1">
    <property type="nucleotide sequence ID" value="XM_024836763.1"/>
</dbReference>
<dbReference type="AlphaFoldDB" id="A0A2I1D967"/>
<proteinExistence type="predicted"/>
<name>A0A2I1D967_ASPC2</name>
<reference evidence="3" key="1">
    <citation type="submission" date="2016-12" db="EMBL/GenBank/DDBJ databases">
        <title>The genomes of Aspergillus section Nigri reveals drivers in fungal speciation.</title>
        <authorList>
            <consortium name="DOE Joint Genome Institute"/>
            <person name="Vesth T.C."/>
            <person name="Nybo J."/>
            <person name="Theobald S."/>
            <person name="Brandl J."/>
            <person name="Frisvad J.C."/>
            <person name="Nielsen K.F."/>
            <person name="Lyhne E.K."/>
            <person name="Kogle M.E."/>
            <person name="Kuo A."/>
            <person name="Riley R."/>
            <person name="Clum A."/>
            <person name="Nolan M."/>
            <person name="Lipzen A."/>
            <person name="Salamov A."/>
            <person name="Henrissat B."/>
            <person name="Wiebenga A."/>
            <person name="De vries R.P."/>
            <person name="Grigoriev I.V."/>
            <person name="Mortensen U.H."/>
            <person name="Andersen M.R."/>
            <person name="Baker S.E."/>
        </authorList>
    </citation>
    <scope>NUCLEOTIDE SEQUENCE</scope>
    <source>
        <strain evidence="3">IBT 28561</strain>
    </source>
</reference>
<comment type="caution">
    <text evidence="3">The sequence shown here is derived from an EMBL/GenBank/DDBJ whole genome shotgun (WGS) entry which is preliminary data.</text>
</comment>
<feature type="region of interest" description="Disordered" evidence="1">
    <location>
        <begin position="1"/>
        <end position="62"/>
    </location>
</feature>
<dbReference type="OrthoDB" id="5387214at2759"/>
<gene>
    <name evidence="3" type="ORF">P168DRAFT_288350</name>
</gene>
<evidence type="ECO:0000313" key="4">
    <source>
        <dbReference type="Proteomes" id="UP000234254"/>
    </source>
</evidence>
<sequence length="195" mass="20945">MPPPALAALSTQLPGTKEAYSPLPTVPDPINTPLTKTITDSSTGSTPPASPTPAPKRPRTRTATVTLTPLELDYDPTLNAKPCSPFYRHASIKQSIRNLGTQTKASRPSSFTDAEQGLVTGDNRGSQLWAQKRRHCDCLRGLSRRQRLATKVAIAIVTLGCMVAVALGISVAVGGGVWKSNHQHQDIPRAWDTIF</sequence>
<evidence type="ECO:0000256" key="2">
    <source>
        <dbReference type="SAM" id="Phobius"/>
    </source>
</evidence>
<dbReference type="EMBL" id="MSFM01000003">
    <property type="protein sequence ID" value="PKY06398.1"/>
    <property type="molecule type" value="Genomic_DNA"/>
</dbReference>
<evidence type="ECO:0000256" key="1">
    <source>
        <dbReference type="SAM" id="MobiDB-lite"/>
    </source>
</evidence>